<proteinExistence type="predicted"/>
<accession>A0A951UVR5</accession>
<comment type="caution">
    <text evidence="1">The sequence shown here is derived from an EMBL/GenBank/DDBJ whole genome shotgun (WGS) entry which is preliminary data.</text>
</comment>
<dbReference type="Proteomes" id="UP000729701">
    <property type="component" value="Unassembled WGS sequence"/>
</dbReference>
<gene>
    <name evidence="1" type="ORF">KME60_26860</name>
</gene>
<dbReference type="AlphaFoldDB" id="A0A951UVR5"/>
<protein>
    <submittedName>
        <fullName evidence="1">Rpn family recombination-promoting nuclease/putative transposase</fullName>
    </submittedName>
</protein>
<name>A0A951UVR5_9CYAN</name>
<organism evidence="1 2">
    <name type="scientific">Cyanomargarita calcarea GSE-NOS-MK-12-04C</name>
    <dbReference type="NCBI Taxonomy" id="2839659"/>
    <lineage>
        <taxon>Bacteria</taxon>
        <taxon>Bacillati</taxon>
        <taxon>Cyanobacteriota</taxon>
        <taxon>Cyanophyceae</taxon>
        <taxon>Nostocales</taxon>
        <taxon>Cyanomargaritaceae</taxon>
        <taxon>Cyanomargarita</taxon>
    </lineage>
</organism>
<evidence type="ECO:0000313" key="2">
    <source>
        <dbReference type="Proteomes" id="UP000729701"/>
    </source>
</evidence>
<reference evidence="1" key="1">
    <citation type="submission" date="2021-05" db="EMBL/GenBank/DDBJ databases">
        <authorList>
            <person name="Pietrasiak N."/>
            <person name="Ward R."/>
            <person name="Stajich J.E."/>
            <person name="Kurbessoian T."/>
        </authorList>
    </citation>
    <scope>NUCLEOTIDE SEQUENCE</scope>
    <source>
        <strain evidence="1">GSE-NOS-MK-12-04C</strain>
    </source>
</reference>
<evidence type="ECO:0000313" key="1">
    <source>
        <dbReference type="EMBL" id="MBW4670946.1"/>
    </source>
</evidence>
<dbReference type="InterPro" id="IPR010106">
    <property type="entry name" value="RpnA"/>
</dbReference>
<dbReference type="NCBIfam" id="TIGR01784">
    <property type="entry name" value="T_den_put_tspse"/>
    <property type="match status" value="1"/>
</dbReference>
<dbReference type="EMBL" id="JAHHGZ010000037">
    <property type="protein sequence ID" value="MBW4670946.1"/>
    <property type="molecule type" value="Genomic_DNA"/>
</dbReference>
<reference evidence="1" key="2">
    <citation type="journal article" date="2022" name="Microbiol. Resour. Announc.">
        <title>Metagenome Sequencing to Explore Phylogenomics of Terrestrial Cyanobacteria.</title>
        <authorList>
            <person name="Ward R.D."/>
            <person name="Stajich J.E."/>
            <person name="Johansen J.R."/>
            <person name="Huntemann M."/>
            <person name="Clum A."/>
            <person name="Foster B."/>
            <person name="Foster B."/>
            <person name="Roux S."/>
            <person name="Palaniappan K."/>
            <person name="Varghese N."/>
            <person name="Mukherjee S."/>
            <person name="Reddy T.B.K."/>
            <person name="Daum C."/>
            <person name="Copeland A."/>
            <person name="Chen I.A."/>
            <person name="Ivanova N.N."/>
            <person name="Kyrpides N.C."/>
            <person name="Shapiro N."/>
            <person name="Eloe-Fadrosh E.A."/>
            <person name="Pietrasiak N."/>
        </authorList>
    </citation>
    <scope>NUCLEOTIDE SEQUENCE</scope>
    <source>
        <strain evidence="1">GSE-NOS-MK-12-04C</strain>
    </source>
</reference>
<sequence>MPSTNQIVINTSPLIALVAAVGDLKILESLYTDTTLEEKVLEFIKAVVIDKFANLSREELEVMLNLDSLKKSKVYQEAKEEGFEEGKEEGKEEGSLETKLKTIPKLIKLGLSIEQIAESLELDVETVRNNTQT</sequence>